<dbReference type="GO" id="GO:0003700">
    <property type="term" value="F:DNA-binding transcription factor activity"/>
    <property type="evidence" value="ECO:0007669"/>
    <property type="project" value="InterPro"/>
</dbReference>
<evidence type="ECO:0000256" key="2">
    <source>
        <dbReference type="ARBA" id="ARBA00023125"/>
    </source>
</evidence>
<dbReference type="InterPro" id="IPR000524">
    <property type="entry name" value="Tscrpt_reg_HTH_GntR"/>
</dbReference>
<dbReference type="GO" id="GO:0003677">
    <property type="term" value="F:DNA binding"/>
    <property type="evidence" value="ECO:0007669"/>
    <property type="project" value="UniProtKB-KW"/>
</dbReference>
<gene>
    <name evidence="5" type="ORF">GTS_00310</name>
</gene>
<dbReference type="SMART" id="SM00895">
    <property type="entry name" value="FCD"/>
    <property type="match status" value="1"/>
</dbReference>
<protein>
    <submittedName>
        <fullName evidence="5">GntR family transcriptional regulator</fullName>
    </submittedName>
</protein>
<dbReference type="Gene3D" id="1.20.120.530">
    <property type="entry name" value="GntR ligand-binding domain-like"/>
    <property type="match status" value="1"/>
</dbReference>
<dbReference type="PROSITE" id="PS50949">
    <property type="entry name" value="HTH_GNTR"/>
    <property type="match status" value="1"/>
</dbReference>
<dbReference type="PANTHER" id="PTHR43537:SF24">
    <property type="entry name" value="GLUCONATE OPERON TRANSCRIPTIONAL REPRESSOR"/>
    <property type="match status" value="1"/>
</dbReference>
<keyword evidence="2" id="KW-0238">DNA-binding</keyword>
<name>A0A4D4J0S0_9PSEU</name>
<dbReference type="SMART" id="SM00345">
    <property type="entry name" value="HTH_GNTR"/>
    <property type="match status" value="1"/>
</dbReference>
<dbReference type="Gene3D" id="1.10.10.10">
    <property type="entry name" value="Winged helix-like DNA-binding domain superfamily/Winged helix DNA-binding domain"/>
    <property type="match status" value="1"/>
</dbReference>
<reference evidence="6" key="1">
    <citation type="submission" date="2019-04" db="EMBL/GenBank/DDBJ databases">
        <title>Draft genome sequence of Pseudonocardiaceae bacterium SL3-2-4.</title>
        <authorList>
            <person name="Ningsih F."/>
            <person name="Yokota A."/>
            <person name="Sakai Y."/>
            <person name="Nanatani K."/>
            <person name="Yabe S."/>
            <person name="Oetari A."/>
            <person name="Sjamsuridzal W."/>
        </authorList>
    </citation>
    <scope>NUCLEOTIDE SEQUENCE [LARGE SCALE GENOMIC DNA]</scope>
    <source>
        <strain evidence="6">SL3-2-4</strain>
    </source>
</reference>
<dbReference type="OrthoDB" id="3186208at2"/>
<evidence type="ECO:0000313" key="6">
    <source>
        <dbReference type="Proteomes" id="UP000298860"/>
    </source>
</evidence>
<sequence>MAQQTAAKDRAYRYTKDRVLNGTFAGGELISEGQVADALGMSRTPVREAFLRLEAEGLLRLYPKRGAVVVPVSAREVEAVLEARELIESHAVTKLLAKPAAVREAAVARLRELLAAQTELRERGDVRGFVDADRRFHSTIVAEADNPILSELYESLRDRQLRMGVDALVRDPDRPRTIHREHTELVELIERGEPDAFRSRLAHHLGGTRRTLLGP</sequence>
<evidence type="ECO:0000313" key="5">
    <source>
        <dbReference type="EMBL" id="GDY28398.1"/>
    </source>
</evidence>
<dbReference type="EMBL" id="BJFL01000001">
    <property type="protein sequence ID" value="GDY28398.1"/>
    <property type="molecule type" value="Genomic_DNA"/>
</dbReference>
<evidence type="ECO:0000256" key="3">
    <source>
        <dbReference type="ARBA" id="ARBA00023163"/>
    </source>
</evidence>
<dbReference type="PANTHER" id="PTHR43537">
    <property type="entry name" value="TRANSCRIPTIONAL REGULATOR, GNTR FAMILY"/>
    <property type="match status" value="1"/>
</dbReference>
<dbReference type="PRINTS" id="PR00035">
    <property type="entry name" value="HTHGNTR"/>
</dbReference>
<keyword evidence="6" id="KW-1185">Reference proteome</keyword>
<organism evidence="5 6">
    <name type="scientific">Gandjariella thermophila</name>
    <dbReference type="NCBI Taxonomy" id="1931992"/>
    <lineage>
        <taxon>Bacteria</taxon>
        <taxon>Bacillati</taxon>
        <taxon>Actinomycetota</taxon>
        <taxon>Actinomycetes</taxon>
        <taxon>Pseudonocardiales</taxon>
        <taxon>Pseudonocardiaceae</taxon>
        <taxon>Gandjariella</taxon>
    </lineage>
</organism>
<dbReference type="Pfam" id="PF00392">
    <property type="entry name" value="GntR"/>
    <property type="match status" value="1"/>
</dbReference>
<dbReference type="AlphaFoldDB" id="A0A4D4J0S0"/>
<dbReference type="InterPro" id="IPR036388">
    <property type="entry name" value="WH-like_DNA-bd_sf"/>
</dbReference>
<evidence type="ECO:0000259" key="4">
    <source>
        <dbReference type="PROSITE" id="PS50949"/>
    </source>
</evidence>
<dbReference type="RefSeq" id="WP_137811638.1">
    <property type="nucleotide sequence ID" value="NZ_BJFL01000001.1"/>
</dbReference>
<dbReference type="SUPFAM" id="SSF46785">
    <property type="entry name" value="Winged helix' DNA-binding domain"/>
    <property type="match status" value="1"/>
</dbReference>
<dbReference type="InterPro" id="IPR036390">
    <property type="entry name" value="WH_DNA-bd_sf"/>
</dbReference>
<comment type="caution">
    <text evidence="5">The sequence shown here is derived from an EMBL/GenBank/DDBJ whole genome shotgun (WGS) entry which is preliminary data.</text>
</comment>
<accession>A0A4D4J0S0</accession>
<dbReference type="InterPro" id="IPR011711">
    <property type="entry name" value="GntR_C"/>
</dbReference>
<dbReference type="SUPFAM" id="SSF48008">
    <property type="entry name" value="GntR ligand-binding domain-like"/>
    <property type="match status" value="1"/>
</dbReference>
<feature type="domain" description="HTH gntR-type" evidence="4">
    <location>
        <begin position="5"/>
        <end position="72"/>
    </location>
</feature>
<dbReference type="Proteomes" id="UP000298860">
    <property type="component" value="Unassembled WGS sequence"/>
</dbReference>
<proteinExistence type="predicted"/>
<keyword evidence="3" id="KW-0804">Transcription</keyword>
<dbReference type="Pfam" id="PF07729">
    <property type="entry name" value="FCD"/>
    <property type="match status" value="1"/>
</dbReference>
<evidence type="ECO:0000256" key="1">
    <source>
        <dbReference type="ARBA" id="ARBA00023015"/>
    </source>
</evidence>
<keyword evidence="1" id="KW-0805">Transcription regulation</keyword>
<dbReference type="InterPro" id="IPR008920">
    <property type="entry name" value="TF_FadR/GntR_C"/>
</dbReference>